<comment type="caution">
    <text evidence="3">The sequence shown here is derived from an EMBL/GenBank/DDBJ whole genome shotgun (WGS) entry which is preliminary data.</text>
</comment>
<dbReference type="AlphaFoldDB" id="A0A267H864"/>
<keyword evidence="2" id="KW-0812">Transmembrane</keyword>
<evidence type="ECO:0000313" key="4">
    <source>
        <dbReference type="Proteomes" id="UP000215902"/>
    </source>
</evidence>
<accession>A0A267H864</accession>
<feature type="non-terminal residue" evidence="3">
    <location>
        <position position="1"/>
    </location>
</feature>
<sequence>VHLRSGPTPNLLNRPTRYKLARTASTSLQCLSAVTPMENPTYASRVPAGVLTAHVILGSLQLSVGVLTIVFSVAAVVTGVNMTSVFAASGIWSAPFFIGAGISGLVAGKSERRCTLGCVVTCLVFSILASVFSAIALIMVAFVLSLSSSVHSSYSSTENFVMSVICCLLLAAEFLLAVVHSAFACKASCCCVPDRQPNREQQRQAVAYVVDGGIVPREQQVFLHNGYEHQPVPNSSFQQPPGYGYGGSNGEVKRALP</sequence>
<evidence type="ECO:0000256" key="1">
    <source>
        <dbReference type="SAM" id="MobiDB-lite"/>
    </source>
</evidence>
<feature type="transmembrane region" description="Helical" evidence="2">
    <location>
        <begin position="160"/>
        <end position="179"/>
    </location>
</feature>
<organism evidence="3 4">
    <name type="scientific">Macrostomum lignano</name>
    <dbReference type="NCBI Taxonomy" id="282301"/>
    <lineage>
        <taxon>Eukaryota</taxon>
        <taxon>Metazoa</taxon>
        <taxon>Spiralia</taxon>
        <taxon>Lophotrochozoa</taxon>
        <taxon>Platyhelminthes</taxon>
        <taxon>Rhabditophora</taxon>
        <taxon>Macrostomorpha</taxon>
        <taxon>Macrostomida</taxon>
        <taxon>Macrostomidae</taxon>
        <taxon>Macrostomum</taxon>
    </lineage>
</organism>
<gene>
    <name evidence="3" type="ORF">BOX15_Mlig018631g1</name>
</gene>
<feature type="region of interest" description="Disordered" evidence="1">
    <location>
        <begin position="238"/>
        <end position="257"/>
    </location>
</feature>
<dbReference type="EMBL" id="NIVC01000020">
    <property type="protein sequence ID" value="PAA93864.1"/>
    <property type="molecule type" value="Genomic_DNA"/>
</dbReference>
<feature type="transmembrane region" description="Helical" evidence="2">
    <location>
        <begin position="86"/>
        <end position="107"/>
    </location>
</feature>
<feature type="transmembrane region" description="Helical" evidence="2">
    <location>
        <begin position="55"/>
        <end position="80"/>
    </location>
</feature>
<keyword evidence="2" id="KW-1133">Transmembrane helix</keyword>
<protein>
    <submittedName>
        <fullName evidence="3">Uncharacterized protein</fullName>
    </submittedName>
</protein>
<dbReference type="Proteomes" id="UP000215902">
    <property type="component" value="Unassembled WGS sequence"/>
</dbReference>
<dbReference type="PANTHER" id="PTHR23320">
    <property type="entry name" value="MEMBRANE-SPANNING 4-DOMAINS SUBFAMILY A MS4A -RELATED"/>
    <property type="match status" value="1"/>
</dbReference>
<dbReference type="STRING" id="282301.A0A267H864"/>
<proteinExistence type="predicted"/>
<dbReference type="InterPro" id="IPR030417">
    <property type="entry name" value="MS4A"/>
</dbReference>
<keyword evidence="2" id="KW-0472">Membrane</keyword>
<dbReference type="PANTHER" id="PTHR23320:SF165">
    <property type="entry name" value="MARVEL DOMAIN-CONTAINING PROTEIN"/>
    <property type="match status" value="1"/>
</dbReference>
<name>A0A267H864_9PLAT</name>
<evidence type="ECO:0000256" key="2">
    <source>
        <dbReference type="SAM" id="Phobius"/>
    </source>
</evidence>
<reference evidence="3 4" key="1">
    <citation type="submission" date="2017-06" db="EMBL/GenBank/DDBJ databases">
        <title>A platform for efficient transgenesis in Macrostomum lignano, a flatworm model organism for stem cell research.</title>
        <authorList>
            <person name="Berezikov E."/>
        </authorList>
    </citation>
    <scope>NUCLEOTIDE SEQUENCE [LARGE SCALE GENOMIC DNA]</scope>
    <source>
        <strain evidence="3">DV1</strain>
        <tissue evidence="3">Whole organism</tissue>
    </source>
</reference>
<keyword evidence="4" id="KW-1185">Reference proteome</keyword>
<evidence type="ECO:0000313" key="3">
    <source>
        <dbReference type="EMBL" id="PAA93864.1"/>
    </source>
</evidence>
<feature type="transmembrane region" description="Helical" evidence="2">
    <location>
        <begin position="119"/>
        <end position="148"/>
    </location>
</feature>